<feature type="region of interest" description="Disordered" evidence="1">
    <location>
        <begin position="82"/>
        <end position="122"/>
    </location>
</feature>
<dbReference type="AlphaFoldDB" id="A4JFS1"/>
<dbReference type="KEGG" id="bvi:Bcep1808_2122"/>
<dbReference type="Proteomes" id="UP000002287">
    <property type="component" value="Chromosome 1"/>
</dbReference>
<evidence type="ECO:0000313" key="2">
    <source>
        <dbReference type="EMBL" id="ABO55124.1"/>
    </source>
</evidence>
<reference evidence="3" key="1">
    <citation type="submission" date="2007-03" db="EMBL/GenBank/DDBJ databases">
        <title>Complete sequence of chromosome 1 of Burkholderia vietnamiensis G4.</title>
        <authorList>
            <consortium name="US DOE Joint Genome Institute"/>
            <person name="Copeland A."/>
            <person name="Lucas S."/>
            <person name="Lapidus A."/>
            <person name="Barry K."/>
            <person name="Detter J.C."/>
            <person name="Glavina del Rio T."/>
            <person name="Hammon N."/>
            <person name="Israni S."/>
            <person name="Dalin E."/>
            <person name="Tice H."/>
            <person name="Pitluck S."/>
            <person name="Chain P."/>
            <person name="Malfatti S."/>
            <person name="Shin M."/>
            <person name="Vergez L."/>
            <person name="Schmutz J."/>
            <person name="Larimer F."/>
            <person name="Land M."/>
            <person name="Hauser L."/>
            <person name="Kyrpides N."/>
            <person name="Tiedje J."/>
            <person name="Richardson P."/>
        </authorList>
    </citation>
    <scope>NUCLEOTIDE SEQUENCE [LARGE SCALE GENOMIC DNA]</scope>
    <source>
        <strain evidence="3">G4 / LMG 22486</strain>
    </source>
</reference>
<organism evidence="2 3">
    <name type="scientific">Burkholderia vietnamiensis (strain G4 / LMG 22486)</name>
    <name type="common">Burkholderia cepacia (strain R1808)</name>
    <dbReference type="NCBI Taxonomy" id="269482"/>
    <lineage>
        <taxon>Bacteria</taxon>
        <taxon>Pseudomonadati</taxon>
        <taxon>Pseudomonadota</taxon>
        <taxon>Betaproteobacteria</taxon>
        <taxon>Burkholderiales</taxon>
        <taxon>Burkholderiaceae</taxon>
        <taxon>Burkholderia</taxon>
        <taxon>Burkholderia cepacia complex</taxon>
    </lineage>
</organism>
<evidence type="ECO:0000313" key="3">
    <source>
        <dbReference type="Proteomes" id="UP000002287"/>
    </source>
</evidence>
<dbReference type="EMBL" id="CP000614">
    <property type="protein sequence ID" value="ABO55124.1"/>
    <property type="molecule type" value="Genomic_DNA"/>
</dbReference>
<name>A4JFS1_BURVG</name>
<dbReference type="HOGENOM" id="CLU_2022430_0_0_4"/>
<evidence type="ECO:0000256" key="1">
    <source>
        <dbReference type="SAM" id="MobiDB-lite"/>
    </source>
</evidence>
<accession>A4JFS1</accession>
<sequence length="122" mass="13398">MRPGSARLIAGVSENSRTIKAQQKQWTRRARRATAAPRYRRRWALSSCEPAVHPGGGAHSSGRTLASLLALRNAAWGLNRVGTTHPNLSPPTGWRADIAPTNGPEEPHERRGFAIDEDGMRR</sequence>
<protein>
    <submittedName>
        <fullName evidence="2">Uncharacterized protein</fullName>
    </submittedName>
</protein>
<gene>
    <name evidence="2" type="ordered locus">Bcep1808_2122</name>
</gene>
<feature type="compositionally biased region" description="Basic and acidic residues" evidence="1">
    <location>
        <begin position="105"/>
        <end position="122"/>
    </location>
</feature>
<proteinExistence type="predicted"/>